<reference evidence="3 4" key="1">
    <citation type="submission" date="2014-04" db="EMBL/GenBank/DDBJ databases">
        <authorList>
            <consortium name="DOE Joint Genome Institute"/>
            <person name="Kuo A."/>
            <person name="Tarkka M."/>
            <person name="Buscot F."/>
            <person name="Kohler A."/>
            <person name="Nagy L.G."/>
            <person name="Floudas D."/>
            <person name="Copeland A."/>
            <person name="Barry K.W."/>
            <person name="Cichocki N."/>
            <person name="Veneault-Fourrey C."/>
            <person name="LaButti K."/>
            <person name="Lindquist E.A."/>
            <person name="Lipzen A."/>
            <person name="Lundell T."/>
            <person name="Morin E."/>
            <person name="Murat C."/>
            <person name="Sun H."/>
            <person name="Tunlid A."/>
            <person name="Henrissat B."/>
            <person name="Grigoriev I.V."/>
            <person name="Hibbett D.S."/>
            <person name="Martin F."/>
            <person name="Nordberg H.P."/>
            <person name="Cantor M.N."/>
            <person name="Hua S.X."/>
        </authorList>
    </citation>
    <scope>NUCLEOTIDE SEQUENCE [LARGE SCALE GENOMIC DNA]</scope>
    <source>
        <strain evidence="3 4">F 1598</strain>
    </source>
</reference>
<dbReference type="PROSITE" id="PS00109">
    <property type="entry name" value="PROTEIN_KINASE_TYR"/>
    <property type="match status" value="1"/>
</dbReference>
<dbReference type="AlphaFoldDB" id="A0A0C3BA04"/>
<accession>A0A0C3BA04</accession>
<dbReference type="InterPro" id="IPR008266">
    <property type="entry name" value="Tyr_kinase_AS"/>
</dbReference>
<feature type="domain" description="Fungal-type protein kinase" evidence="2">
    <location>
        <begin position="2"/>
        <end position="89"/>
    </location>
</feature>
<dbReference type="Pfam" id="PF17667">
    <property type="entry name" value="Pkinase_fungal"/>
    <property type="match status" value="1"/>
</dbReference>
<name>A0A0C3BA04_PILCF</name>
<evidence type="ECO:0000313" key="4">
    <source>
        <dbReference type="Proteomes" id="UP000054166"/>
    </source>
</evidence>
<evidence type="ECO:0000256" key="1">
    <source>
        <dbReference type="SAM" id="MobiDB-lite"/>
    </source>
</evidence>
<dbReference type="InParanoid" id="A0A0C3BA04"/>
<dbReference type="InterPro" id="IPR040976">
    <property type="entry name" value="Pkinase_fungal"/>
</dbReference>
<reference evidence="4" key="2">
    <citation type="submission" date="2015-01" db="EMBL/GenBank/DDBJ databases">
        <title>Evolutionary Origins and Diversification of the Mycorrhizal Mutualists.</title>
        <authorList>
            <consortium name="DOE Joint Genome Institute"/>
            <consortium name="Mycorrhizal Genomics Consortium"/>
            <person name="Kohler A."/>
            <person name="Kuo A."/>
            <person name="Nagy L.G."/>
            <person name="Floudas D."/>
            <person name="Copeland A."/>
            <person name="Barry K.W."/>
            <person name="Cichocki N."/>
            <person name="Veneault-Fourrey C."/>
            <person name="LaButti K."/>
            <person name="Lindquist E.A."/>
            <person name="Lipzen A."/>
            <person name="Lundell T."/>
            <person name="Morin E."/>
            <person name="Murat C."/>
            <person name="Riley R."/>
            <person name="Ohm R."/>
            <person name="Sun H."/>
            <person name="Tunlid A."/>
            <person name="Henrissat B."/>
            <person name="Grigoriev I.V."/>
            <person name="Hibbett D.S."/>
            <person name="Martin F."/>
        </authorList>
    </citation>
    <scope>NUCLEOTIDE SEQUENCE [LARGE SCALE GENOMIC DNA]</scope>
    <source>
        <strain evidence="4">F 1598</strain>
    </source>
</reference>
<dbReference type="PANTHER" id="PTHR38248:SF2">
    <property type="entry name" value="FUNK1 11"/>
    <property type="match status" value="1"/>
</dbReference>
<dbReference type="OrthoDB" id="5592585at2759"/>
<sequence length="263" mass="29468">MLCSTLDALNCHEDAVKAGVLHRDISIGNILIRLKTRSSPVNDDRSDKVRQPTCTGTWQFMSAALVKDRNAPHTFVDNIESFFYVILWLSLMYSPSSMSPSDLTAFIQTVLDPKQYEGTGGSAKADFLMGCSALRGLTFEGRESLPPLLNNLATLFAARYEPEPSEEEKALLSQHAGTALVAHLLAWKHQERLRWLESHDYVTNLLTRSIQDVADWPDNDHAELQTLVVSERGRKRKTKTGWDLSDRPFKKPHLESGSESTLA</sequence>
<feature type="compositionally biased region" description="Basic and acidic residues" evidence="1">
    <location>
        <begin position="244"/>
        <end position="256"/>
    </location>
</feature>
<evidence type="ECO:0000259" key="2">
    <source>
        <dbReference type="Pfam" id="PF17667"/>
    </source>
</evidence>
<evidence type="ECO:0000313" key="3">
    <source>
        <dbReference type="EMBL" id="KIM83098.1"/>
    </source>
</evidence>
<protein>
    <recommendedName>
        <fullName evidence="2">Fungal-type protein kinase domain-containing protein</fullName>
    </recommendedName>
</protein>
<dbReference type="Proteomes" id="UP000054166">
    <property type="component" value="Unassembled WGS sequence"/>
</dbReference>
<dbReference type="SUPFAM" id="SSF56112">
    <property type="entry name" value="Protein kinase-like (PK-like)"/>
    <property type="match status" value="1"/>
</dbReference>
<feature type="region of interest" description="Disordered" evidence="1">
    <location>
        <begin position="234"/>
        <end position="263"/>
    </location>
</feature>
<dbReference type="GO" id="GO:0004672">
    <property type="term" value="F:protein kinase activity"/>
    <property type="evidence" value="ECO:0007669"/>
    <property type="project" value="InterPro"/>
</dbReference>
<dbReference type="InterPro" id="IPR011009">
    <property type="entry name" value="Kinase-like_dom_sf"/>
</dbReference>
<dbReference type="STRING" id="765440.A0A0C3BA04"/>
<dbReference type="PANTHER" id="PTHR38248">
    <property type="entry name" value="FUNK1 6"/>
    <property type="match status" value="1"/>
</dbReference>
<proteinExistence type="predicted"/>
<keyword evidence="4" id="KW-1185">Reference proteome</keyword>
<gene>
    <name evidence="3" type="ORF">PILCRDRAFT_7512</name>
</gene>
<organism evidence="3 4">
    <name type="scientific">Piloderma croceum (strain F 1598)</name>
    <dbReference type="NCBI Taxonomy" id="765440"/>
    <lineage>
        <taxon>Eukaryota</taxon>
        <taxon>Fungi</taxon>
        <taxon>Dikarya</taxon>
        <taxon>Basidiomycota</taxon>
        <taxon>Agaricomycotina</taxon>
        <taxon>Agaricomycetes</taxon>
        <taxon>Agaricomycetidae</taxon>
        <taxon>Atheliales</taxon>
        <taxon>Atheliaceae</taxon>
        <taxon>Piloderma</taxon>
    </lineage>
</organism>
<dbReference type="EMBL" id="KN832992">
    <property type="protein sequence ID" value="KIM83098.1"/>
    <property type="molecule type" value="Genomic_DNA"/>
</dbReference>
<dbReference type="HOGENOM" id="CLU_092513_0_0_1"/>